<accession>A0A2V3IGZ5</accession>
<gene>
    <name evidence="1" type="ORF">BWQ96_08913</name>
</gene>
<reference evidence="1 2" key="1">
    <citation type="journal article" date="2018" name="Mol. Biol. Evol.">
        <title>Analysis of the draft genome of the red seaweed Gracilariopsis chorda provides insights into genome size evolution in Rhodophyta.</title>
        <authorList>
            <person name="Lee J."/>
            <person name="Yang E.C."/>
            <person name="Graf L."/>
            <person name="Yang J.H."/>
            <person name="Qiu H."/>
            <person name="Zel Zion U."/>
            <person name="Chan C.X."/>
            <person name="Stephens T.G."/>
            <person name="Weber A.P.M."/>
            <person name="Boo G.H."/>
            <person name="Boo S.M."/>
            <person name="Kim K.M."/>
            <person name="Shin Y."/>
            <person name="Jung M."/>
            <person name="Lee S.J."/>
            <person name="Yim H.S."/>
            <person name="Lee J.H."/>
            <person name="Bhattacharya D."/>
            <person name="Yoon H.S."/>
        </authorList>
    </citation>
    <scope>NUCLEOTIDE SEQUENCE [LARGE SCALE GENOMIC DNA]</scope>
    <source>
        <strain evidence="1 2">SKKU-2015</strain>
        <tissue evidence="1">Whole body</tissue>
    </source>
</reference>
<proteinExistence type="predicted"/>
<evidence type="ECO:0000313" key="1">
    <source>
        <dbReference type="EMBL" id="PXF41365.1"/>
    </source>
</evidence>
<dbReference type="Proteomes" id="UP000247409">
    <property type="component" value="Unassembled WGS sequence"/>
</dbReference>
<keyword evidence="2" id="KW-1185">Reference proteome</keyword>
<comment type="caution">
    <text evidence="1">The sequence shown here is derived from an EMBL/GenBank/DDBJ whole genome shotgun (WGS) entry which is preliminary data.</text>
</comment>
<name>A0A2V3IGZ5_9FLOR</name>
<protein>
    <submittedName>
        <fullName evidence="1">Uncharacterized protein</fullName>
    </submittedName>
</protein>
<evidence type="ECO:0000313" key="2">
    <source>
        <dbReference type="Proteomes" id="UP000247409"/>
    </source>
</evidence>
<organism evidence="1 2">
    <name type="scientific">Gracilariopsis chorda</name>
    <dbReference type="NCBI Taxonomy" id="448386"/>
    <lineage>
        <taxon>Eukaryota</taxon>
        <taxon>Rhodophyta</taxon>
        <taxon>Florideophyceae</taxon>
        <taxon>Rhodymeniophycidae</taxon>
        <taxon>Gracilariales</taxon>
        <taxon>Gracilariaceae</taxon>
        <taxon>Gracilariopsis</taxon>
    </lineage>
</organism>
<sequence>MLGQDSELARVLMYVIQQRLVQAARACHAVFFVGVVTVGHSATRGHMQGGAVGGAVSWAQPVPVTGSGGDRNGGPRLLGRGAARVVVVGHASRVYKTHNMVGVRFSAA</sequence>
<dbReference type="EMBL" id="NBIV01000219">
    <property type="protein sequence ID" value="PXF41365.1"/>
    <property type="molecule type" value="Genomic_DNA"/>
</dbReference>
<dbReference type="AlphaFoldDB" id="A0A2V3IGZ5"/>